<evidence type="ECO:0000313" key="12">
    <source>
        <dbReference type="EMBL" id="RSH92886.1"/>
    </source>
</evidence>
<dbReference type="AlphaFoldDB" id="A0A427YPB4"/>
<dbReference type="InterPro" id="IPR013121">
    <property type="entry name" value="Fe_red_NAD-bd_6"/>
</dbReference>
<reference evidence="12 13" key="1">
    <citation type="submission" date="2018-11" db="EMBL/GenBank/DDBJ databases">
        <title>Genome sequence of Saitozyma podzolica DSM 27192.</title>
        <authorList>
            <person name="Aliyu H."/>
            <person name="Gorte O."/>
            <person name="Ochsenreither K."/>
        </authorList>
    </citation>
    <scope>NUCLEOTIDE SEQUENCE [LARGE SCALE GENOMIC DNA]</scope>
    <source>
        <strain evidence="12 13">DSM 27192</strain>
    </source>
</reference>
<evidence type="ECO:0000256" key="5">
    <source>
        <dbReference type="ARBA" id="ARBA00023002"/>
    </source>
</evidence>
<dbReference type="InterPro" id="IPR051410">
    <property type="entry name" value="Ferric/Cupric_Reductase"/>
</dbReference>
<keyword evidence="7 9" id="KW-0472">Membrane</keyword>
<dbReference type="CDD" id="cd06186">
    <property type="entry name" value="NOX_Duox_like_FAD_NADP"/>
    <property type="match status" value="1"/>
</dbReference>
<dbReference type="Pfam" id="PF08030">
    <property type="entry name" value="NAD_binding_6"/>
    <property type="match status" value="1"/>
</dbReference>
<feature type="transmembrane region" description="Helical" evidence="9">
    <location>
        <begin position="80"/>
        <end position="98"/>
    </location>
</feature>
<keyword evidence="2" id="KW-0813">Transport</keyword>
<dbReference type="InterPro" id="IPR013130">
    <property type="entry name" value="Fe3_Rdtase_TM_dom"/>
</dbReference>
<name>A0A427YPB4_9TREE</name>
<dbReference type="PANTHER" id="PTHR32361:SF9">
    <property type="entry name" value="FERRIC REDUCTASE TRANSMEMBRANE COMPONENT 3-RELATED"/>
    <property type="match status" value="1"/>
</dbReference>
<dbReference type="Gene3D" id="3.40.50.80">
    <property type="entry name" value="Nucleotide-binding domain of ferredoxin-NADP reductase (FNR) module"/>
    <property type="match status" value="1"/>
</dbReference>
<dbReference type="EMBL" id="RSCD01000005">
    <property type="protein sequence ID" value="RSH92886.1"/>
    <property type="molecule type" value="Genomic_DNA"/>
</dbReference>
<feature type="transmembrane region" description="Helical" evidence="9">
    <location>
        <begin position="265"/>
        <end position="282"/>
    </location>
</feature>
<evidence type="ECO:0008006" key="14">
    <source>
        <dbReference type="Google" id="ProtNLM"/>
    </source>
</evidence>
<keyword evidence="13" id="KW-1185">Reference proteome</keyword>
<dbReference type="Pfam" id="PF01794">
    <property type="entry name" value="Ferric_reduct"/>
    <property type="match status" value="1"/>
</dbReference>
<feature type="compositionally biased region" description="Low complexity" evidence="8">
    <location>
        <begin position="9"/>
        <end position="37"/>
    </location>
</feature>
<keyword evidence="5" id="KW-0560">Oxidoreductase</keyword>
<keyword evidence="6" id="KW-0406">Ion transport</keyword>
<proteinExistence type="predicted"/>
<comment type="caution">
    <text evidence="12">The sequence shown here is derived from an EMBL/GenBank/DDBJ whole genome shotgun (WGS) entry which is preliminary data.</text>
</comment>
<feature type="compositionally biased region" description="Polar residues" evidence="8">
    <location>
        <begin position="531"/>
        <end position="548"/>
    </location>
</feature>
<evidence type="ECO:0000256" key="6">
    <source>
        <dbReference type="ARBA" id="ARBA00023065"/>
    </source>
</evidence>
<accession>A0A427YPB4</accession>
<evidence type="ECO:0000256" key="8">
    <source>
        <dbReference type="SAM" id="MobiDB-lite"/>
    </source>
</evidence>
<feature type="transmembrane region" description="Helical" evidence="9">
    <location>
        <begin position="440"/>
        <end position="463"/>
    </location>
</feature>
<feature type="domain" description="Ferric reductase NAD binding" evidence="11">
    <location>
        <begin position="437"/>
        <end position="616"/>
    </location>
</feature>
<keyword evidence="3 9" id="KW-0812">Transmembrane</keyword>
<dbReference type="Proteomes" id="UP000279259">
    <property type="component" value="Unassembled WGS sequence"/>
</dbReference>
<evidence type="ECO:0000256" key="4">
    <source>
        <dbReference type="ARBA" id="ARBA00022989"/>
    </source>
</evidence>
<sequence length="641" mass="68726">MSTTRGGRSASASANEAAVASSTASHDGHGASTSTAAAIASTGRSGTAAAAAAATTSAATNGHGGSNTNRVDYTGNMADWTWWIIACCVALCTVAYALRMSRAHLRKRKAISKKASGGHQSKQSSTLVRAARTFEAAWSDIAYVRTLPLWIYAHTNNVEIFWTAGLTAATLCLGMYPTIVAGQDWANPMGYMAFYQVPLIIGLAGKNNTISYLTGISYQKINYLHRAAGRLCLLTASIHAIGWLIKGVGPSAKHHIGSLLVDSGIVGFAGLAMLTITSFRFIRAVLYEAFLLAHFVFIFMFLIGCYYHYTRGNYWIWLHPVGSRQQAVAVSDTPPGRVSRLPRRAPLGRCHAAHHGPTAPSLGTSFLSMPAIGGGPHEQHPFSFANIPTKDSRKAVFLVRAHNGITRRLLHHVDSDSQQVRAYVEGPYGISQDLTCYDTVLLISGGTGITYVLSYFLAVLAAAREGKAATRHIHLIWHVRHASHVSWVAPLLNEALSGVPLDMTVQVDVYLTKSSLGEDPSAEPMAEMKSNAESPAGTSHSSLETPSSLEDEKKEVREGHVGGEGLSHTASTYVRWRAGRADLAEIVQEDVGAARGTMNVSVCGPTQLTVDTRKAVSKVATPGKVFNGQQPIEFHSETFGW</sequence>
<dbReference type="OrthoDB" id="4494341at2759"/>
<feature type="region of interest" description="Disordered" evidence="8">
    <location>
        <begin position="1"/>
        <end position="37"/>
    </location>
</feature>
<evidence type="ECO:0000256" key="9">
    <source>
        <dbReference type="SAM" id="Phobius"/>
    </source>
</evidence>
<feature type="compositionally biased region" description="Basic and acidic residues" evidence="8">
    <location>
        <begin position="550"/>
        <end position="561"/>
    </location>
</feature>
<dbReference type="GO" id="GO:0006826">
    <property type="term" value="P:iron ion transport"/>
    <property type="evidence" value="ECO:0007669"/>
    <property type="project" value="TreeGrafter"/>
</dbReference>
<dbReference type="GO" id="GO:0006879">
    <property type="term" value="P:intracellular iron ion homeostasis"/>
    <property type="evidence" value="ECO:0007669"/>
    <property type="project" value="TreeGrafter"/>
</dbReference>
<protein>
    <recommendedName>
        <fullName evidence="14">FAD-binding FR-type domain-containing protein</fullName>
    </recommendedName>
</protein>
<feature type="region of interest" description="Disordered" evidence="8">
    <location>
        <begin position="516"/>
        <end position="566"/>
    </location>
</feature>
<evidence type="ECO:0000259" key="11">
    <source>
        <dbReference type="Pfam" id="PF08030"/>
    </source>
</evidence>
<dbReference type="GO" id="GO:0005886">
    <property type="term" value="C:plasma membrane"/>
    <property type="evidence" value="ECO:0007669"/>
    <property type="project" value="TreeGrafter"/>
</dbReference>
<evidence type="ECO:0000256" key="3">
    <source>
        <dbReference type="ARBA" id="ARBA00022692"/>
    </source>
</evidence>
<dbReference type="GO" id="GO:0015677">
    <property type="term" value="P:copper ion import"/>
    <property type="evidence" value="ECO:0007669"/>
    <property type="project" value="TreeGrafter"/>
</dbReference>
<dbReference type="SUPFAM" id="SSF52343">
    <property type="entry name" value="Ferredoxin reductase-like, C-terminal NADP-linked domain"/>
    <property type="match status" value="1"/>
</dbReference>
<evidence type="ECO:0000256" key="7">
    <source>
        <dbReference type="ARBA" id="ARBA00023136"/>
    </source>
</evidence>
<feature type="transmembrane region" description="Helical" evidence="9">
    <location>
        <begin position="227"/>
        <end position="245"/>
    </location>
</feature>
<evidence type="ECO:0000256" key="2">
    <source>
        <dbReference type="ARBA" id="ARBA00022448"/>
    </source>
</evidence>
<dbReference type="STRING" id="1890683.A0A427YPB4"/>
<comment type="subcellular location">
    <subcellularLocation>
        <location evidence="1">Membrane</location>
        <topology evidence="1">Multi-pass membrane protein</topology>
    </subcellularLocation>
</comment>
<dbReference type="PANTHER" id="PTHR32361">
    <property type="entry name" value="FERRIC/CUPRIC REDUCTASE TRANSMEMBRANE COMPONENT"/>
    <property type="match status" value="1"/>
</dbReference>
<evidence type="ECO:0000259" key="10">
    <source>
        <dbReference type="Pfam" id="PF01794"/>
    </source>
</evidence>
<keyword evidence="4 9" id="KW-1133">Transmembrane helix</keyword>
<gene>
    <name evidence="12" type="ORF">EHS25_008332</name>
</gene>
<dbReference type="SFLD" id="SFLDS00052">
    <property type="entry name" value="Ferric_Reductase_Domain"/>
    <property type="match status" value="1"/>
</dbReference>
<evidence type="ECO:0000256" key="1">
    <source>
        <dbReference type="ARBA" id="ARBA00004141"/>
    </source>
</evidence>
<organism evidence="12 13">
    <name type="scientific">Saitozyma podzolica</name>
    <dbReference type="NCBI Taxonomy" id="1890683"/>
    <lineage>
        <taxon>Eukaryota</taxon>
        <taxon>Fungi</taxon>
        <taxon>Dikarya</taxon>
        <taxon>Basidiomycota</taxon>
        <taxon>Agaricomycotina</taxon>
        <taxon>Tremellomycetes</taxon>
        <taxon>Tremellales</taxon>
        <taxon>Trimorphomycetaceae</taxon>
        <taxon>Saitozyma</taxon>
    </lineage>
</organism>
<feature type="transmembrane region" description="Helical" evidence="9">
    <location>
        <begin position="289"/>
        <end position="309"/>
    </location>
</feature>
<feature type="domain" description="Ferric oxidoreductase" evidence="10">
    <location>
        <begin position="189"/>
        <end position="305"/>
    </location>
</feature>
<dbReference type="GO" id="GO:0000293">
    <property type="term" value="F:ferric-chelate reductase activity"/>
    <property type="evidence" value="ECO:0007669"/>
    <property type="project" value="UniProtKB-ARBA"/>
</dbReference>
<evidence type="ECO:0000313" key="13">
    <source>
        <dbReference type="Proteomes" id="UP000279259"/>
    </source>
</evidence>
<dbReference type="InterPro" id="IPR039261">
    <property type="entry name" value="FNR_nucleotide-bd"/>
</dbReference>